<gene>
    <name evidence="1" type="ORF">EVAR_86094_1</name>
</gene>
<name>A0A4C1V1U8_EUMVA</name>
<protein>
    <submittedName>
        <fullName evidence="1">Uncharacterized protein</fullName>
    </submittedName>
</protein>
<reference evidence="1 2" key="1">
    <citation type="journal article" date="2019" name="Commun. Biol.">
        <title>The bagworm genome reveals a unique fibroin gene that provides high tensile strength.</title>
        <authorList>
            <person name="Kono N."/>
            <person name="Nakamura H."/>
            <person name="Ohtoshi R."/>
            <person name="Tomita M."/>
            <person name="Numata K."/>
            <person name="Arakawa K."/>
        </authorList>
    </citation>
    <scope>NUCLEOTIDE SEQUENCE [LARGE SCALE GENOMIC DNA]</scope>
</reference>
<dbReference type="Proteomes" id="UP000299102">
    <property type="component" value="Unassembled WGS sequence"/>
</dbReference>
<organism evidence="1 2">
    <name type="scientific">Eumeta variegata</name>
    <name type="common">Bagworm moth</name>
    <name type="synonym">Eumeta japonica</name>
    <dbReference type="NCBI Taxonomy" id="151549"/>
    <lineage>
        <taxon>Eukaryota</taxon>
        <taxon>Metazoa</taxon>
        <taxon>Ecdysozoa</taxon>
        <taxon>Arthropoda</taxon>
        <taxon>Hexapoda</taxon>
        <taxon>Insecta</taxon>
        <taxon>Pterygota</taxon>
        <taxon>Neoptera</taxon>
        <taxon>Endopterygota</taxon>
        <taxon>Lepidoptera</taxon>
        <taxon>Glossata</taxon>
        <taxon>Ditrysia</taxon>
        <taxon>Tineoidea</taxon>
        <taxon>Psychidae</taxon>
        <taxon>Oiketicinae</taxon>
        <taxon>Eumeta</taxon>
    </lineage>
</organism>
<evidence type="ECO:0000313" key="2">
    <source>
        <dbReference type="Proteomes" id="UP000299102"/>
    </source>
</evidence>
<keyword evidence="2" id="KW-1185">Reference proteome</keyword>
<proteinExistence type="predicted"/>
<accession>A0A4C1V1U8</accession>
<comment type="caution">
    <text evidence="1">The sequence shown here is derived from an EMBL/GenBank/DDBJ whole genome shotgun (WGS) entry which is preliminary data.</text>
</comment>
<sequence length="170" mass="18354">MQHAQRRKAWAVWATAHGLAVQRASRLTVKNKFVWKIHGDVITNSLSPLLLDVCDSGNCPVPSALGSKAQGIFTVGTTGADVDEGLAKYTLPTLSLGLAPPLSTRSMSTRARKAILSNYKCSRCPGIQPEMFGLQAIHAHPARVGAAKDHSYQCRTTRETNGLRTFRGAD</sequence>
<dbReference type="EMBL" id="BGZK01000257">
    <property type="protein sequence ID" value="GBP32262.1"/>
    <property type="molecule type" value="Genomic_DNA"/>
</dbReference>
<dbReference type="AlphaFoldDB" id="A0A4C1V1U8"/>
<evidence type="ECO:0000313" key="1">
    <source>
        <dbReference type="EMBL" id="GBP32262.1"/>
    </source>
</evidence>